<feature type="transmembrane region" description="Helical" evidence="2">
    <location>
        <begin position="44"/>
        <end position="62"/>
    </location>
</feature>
<evidence type="ECO:0000313" key="3">
    <source>
        <dbReference type="EMBL" id="NOJ71425.1"/>
    </source>
</evidence>
<keyword evidence="1" id="KW-0175">Coiled coil</keyword>
<keyword evidence="2" id="KW-0472">Membrane</keyword>
<evidence type="ECO:0000256" key="1">
    <source>
        <dbReference type="SAM" id="Coils"/>
    </source>
</evidence>
<keyword evidence="2" id="KW-1133">Transmembrane helix</keyword>
<gene>
    <name evidence="3" type="ORF">HMI46_12740</name>
</gene>
<feature type="transmembrane region" description="Helical" evidence="2">
    <location>
        <begin position="114"/>
        <end position="134"/>
    </location>
</feature>
<feature type="transmembrane region" description="Helical" evidence="2">
    <location>
        <begin position="74"/>
        <end position="94"/>
    </location>
</feature>
<dbReference type="RefSeq" id="WP_171416889.1">
    <property type="nucleotide sequence ID" value="NZ_JABFOR010000014.1"/>
</dbReference>
<name>A0AAP7DJ01_PAEAL</name>
<evidence type="ECO:0000313" key="4">
    <source>
        <dbReference type="Proteomes" id="UP000552038"/>
    </source>
</evidence>
<evidence type="ECO:0000256" key="2">
    <source>
        <dbReference type="SAM" id="Phobius"/>
    </source>
</evidence>
<dbReference type="AlphaFoldDB" id="A0AAP7DJ01"/>
<feature type="transmembrane region" description="Helical" evidence="2">
    <location>
        <begin position="12"/>
        <end position="32"/>
    </location>
</feature>
<proteinExistence type="predicted"/>
<sequence>MDNKSDISESWNYVTSFNIVIGLGLALIILGIMRSLGVNIPSTLLMAVSVSSALLVVVDFIILNFNSEPTKIQILSIVILSFGSIVSVICIPYIPFVSKLNNEQISQLSDALSLMSFGVTISAIGIRGVQGLVFRLNRNTSSLEQAQAQIHDLERVIETLKTEMENSKELTEK</sequence>
<dbReference type="EMBL" id="JABFOR010000014">
    <property type="protein sequence ID" value="NOJ71425.1"/>
    <property type="molecule type" value="Genomic_DNA"/>
</dbReference>
<comment type="caution">
    <text evidence="3">The sequence shown here is derived from an EMBL/GenBank/DDBJ whole genome shotgun (WGS) entry which is preliminary data.</text>
</comment>
<protein>
    <submittedName>
        <fullName evidence="3">Uncharacterized protein</fullName>
    </submittedName>
</protein>
<reference evidence="3 4" key="1">
    <citation type="submission" date="2020-05" db="EMBL/GenBank/DDBJ databases">
        <title>Whole genome sequencing and identification of novel metabolites from Paenibacillus alvei strain JR949.</title>
        <authorList>
            <person name="Rajendhran J."/>
            <person name="Sree Pranav P."/>
            <person name="Mahalakshmi B."/>
            <person name="Karthikeyan R."/>
        </authorList>
    </citation>
    <scope>NUCLEOTIDE SEQUENCE [LARGE SCALE GENOMIC DNA]</scope>
    <source>
        <strain evidence="3 4">JR949</strain>
    </source>
</reference>
<feature type="coiled-coil region" evidence="1">
    <location>
        <begin position="136"/>
        <end position="173"/>
    </location>
</feature>
<dbReference type="Proteomes" id="UP000552038">
    <property type="component" value="Unassembled WGS sequence"/>
</dbReference>
<keyword evidence="2" id="KW-0812">Transmembrane</keyword>
<accession>A0AAP7DJ01</accession>
<organism evidence="3 4">
    <name type="scientific">Paenibacillus alvei</name>
    <name type="common">Bacillus alvei</name>
    <dbReference type="NCBI Taxonomy" id="44250"/>
    <lineage>
        <taxon>Bacteria</taxon>
        <taxon>Bacillati</taxon>
        <taxon>Bacillota</taxon>
        <taxon>Bacilli</taxon>
        <taxon>Bacillales</taxon>
        <taxon>Paenibacillaceae</taxon>
        <taxon>Paenibacillus</taxon>
    </lineage>
</organism>